<dbReference type="Gene3D" id="3.40.630.30">
    <property type="match status" value="1"/>
</dbReference>
<name>A0A9W8NNX7_9PEZI</name>
<feature type="region of interest" description="Disordered" evidence="1">
    <location>
        <begin position="819"/>
        <end position="864"/>
    </location>
</feature>
<protein>
    <recommendedName>
        <fullName evidence="4">N-acetyltransferase domain-containing protein</fullName>
    </recommendedName>
</protein>
<dbReference type="InterPro" id="IPR016181">
    <property type="entry name" value="Acyl_CoA_acyltransferase"/>
</dbReference>
<dbReference type="SUPFAM" id="SSF48452">
    <property type="entry name" value="TPR-like"/>
    <property type="match status" value="1"/>
</dbReference>
<keyword evidence="3" id="KW-1185">Reference proteome</keyword>
<proteinExistence type="predicted"/>
<dbReference type="EMBL" id="JANPWZ010000044">
    <property type="protein sequence ID" value="KAJ3579927.1"/>
    <property type="molecule type" value="Genomic_DNA"/>
</dbReference>
<dbReference type="Proteomes" id="UP001148614">
    <property type="component" value="Unassembled WGS sequence"/>
</dbReference>
<evidence type="ECO:0000256" key="1">
    <source>
        <dbReference type="SAM" id="MobiDB-lite"/>
    </source>
</evidence>
<reference evidence="2" key="1">
    <citation type="submission" date="2022-07" db="EMBL/GenBank/DDBJ databases">
        <title>Genome Sequence of Xylaria arbuscula.</title>
        <authorList>
            <person name="Buettner E."/>
        </authorList>
    </citation>
    <scope>NUCLEOTIDE SEQUENCE</scope>
    <source>
        <strain evidence="2">VT107</strain>
    </source>
</reference>
<evidence type="ECO:0008006" key="4">
    <source>
        <dbReference type="Google" id="ProtNLM"/>
    </source>
</evidence>
<organism evidence="2 3">
    <name type="scientific">Xylaria arbuscula</name>
    <dbReference type="NCBI Taxonomy" id="114810"/>
    <lineage>
        <taxon>Eukaryota</taxon>
        <taxon>Fungi</taxon>
        <taxon>Dikarya</taxon>
        <taxon>Ascomycota</taxon>
        <taxon>Pezizomycotina</taxon>
        <taxon>Sordariomycetes</taxon>
        <taxon>Xylariomycetidae</taxon>
        <taxon>Xylariales</taxon>
        <taxon>Xylariaceae</taxon>
        <taxon>Xylaria</taxon>
    </lineage>
</organism>
<evidence type="ECO:0000313" key="2">
    <source>
        <dbReference type="EMBL" id="KAJ3579927.1"/>
    </source>
</evidence>
<feature type="compositionally biased region" description="Polar residues" evidence="1">
    <location>
        <begin position="1"/>
        <end position="10"/>
    </location>
</feature>
<dbReference type="InterPro" id="IPR011990">
    <property type="entry name" value="TPR-like_helical_dom_sf"/>
</dbReference>
<sequence length="989" mass="111505">MEGTEGTQGSHAAHGAMSSGMSCLKKQSKSAPEEIPSDSRPHVTFLPQPQIAVVENSWVCERGGSVKMAKQVYEVFDRDEVTDDMLLHAAELFSQNYGVWGERSSRQGKRVTLSARRLRSQYLPVNSVNSKTSYVRVTVDGTLAGNAFACRWPWEGKKICWVTQLVVGREYRDRGLAKGLLGTLKEDMDDIYGIMSSHPAACLAAGTTFGASIEKISLDFIAKNAASIMKASPISYVRDAKLCGSLFDTTDSTGLVSGVNTNFFVDHQEPLEALCAVREIWDWSLGELPDGHEYLLIMPAKRRRVRQISGIQRYLSGTSAEHQDLVSWAKAQFRELDVDTKTFLVNYLSEHHASIVNLTELCKHLMAASKVARQGSQLQILQLAEELLGPKLLNIKSELVHRKSIALRLQGNVHGSRNVIRAFLSSSGSQDLPDEDLAALHFSQATNLLYCFNFREAHSEIKKWVPDMSLPGRQGDLLWDQVFGIGRVFRGQGFFDDARKCFETCLDTTELSQPKRFLIVSALADLYCELEYQNAEPRFLSQAGAMLEPEIQKLRLSRGTFKRSFRRLLLSLVEVRLRQGQINDAQELIWELLTIYMELKEPDIVDRLGHVRSLIALARVSPNPETALPAWTDVLAWNKFYNPDEQEVFTCGVVHLFLCITWYNIGNMEESIQSLYWALEVIREKPPQFLIPGIGTYLFHDVARQVKVLLHSGGLKLAKANGVLPTILGHILVSQITGFTTPTTPFLRPISSTHTDLFGVAPEAGRRLGRTVPQPTLIEGEIDLRDGQGNIVFISYRCTGQMEESIRLKELQAQLRDAENRAREAEKGRPEERQRAEREQQRAEDAERGRLEERQRADESEEHRRLTSLDEYIAACHELVFSKLKVETNKALTSRGPITNPRNKYCPTNLKPWSGFLQEQSATFGELYATCSPERRAFENRSFLAGLGRRLLLRPIRDEKTLEYFMHIGVEDPVTAIMDELKKVAEYAN</sequence>
<accession>A0A9W8NNX7</accession>
<dbReference type="AlphaFoldDB" id="A0A9W8NNX7"/>
<feature type="region of interest" description="Disordered" evidence="1">
    <location>
        <begin position="1"/>
        <end position="42"/>
    </location>
</feature>
<comment type="caution">
    <text evidence="2">The sequence shown here is derived from an EMBL/GenBank/DDBJ whole genome shotgun (WGS) entry which is preliminary data.</text>
</comment>
<dbReference type="VEuPathDB" id="FungiDB:F4678DRAFT_417805"/>
<dbReference type="SUPFAM" id="SSF55729">
    <property type="entry name" value="Acyl-CoA N-acyltransferases (Nat)"/>
    <property type="match status" value="1"/>
</dbReference>
<gene>
    <name evidence="2" type="ORF">NPX13_g638</name>
</gene>
<evidence type="ECO:0000313" key="3">
    <source>
        <dbReference type="Proteomes" id="UP001148614"/>
    </source>
</evidence>